<feature type="transmembrane region" description="Helical" evidence="1">
    <location>
        <begin position="64"/>
        <end position="86"/>
    </location>
</feature>
<comment type="caution">
    <text evidence="2">The sequence shown here is derived from an EMBL/GenBank/DDBJ whole genome shotgun (WGS) entry which is preliminary data.</text>
</comment>
<evidence type="ECO:0000313" key="2">
    <source>
        <dbReference type="EMBL" id="GAA2243678.1"/>
    </source>
</evidence>
<keyword evidence="3" id="KW-1185">Reference proteome</keyword>
<feature type="transmembrane region" description="Helical" evidence="1">
    <location>
        <begin position="553"/>
        <end position="575"/>
    </location>
</feature>
<sequence>MRRTSVTSSSAIPSRLGRLTATERRLWRAFPHGELVDLRTGDFGADDPAGADGWPAERSVRGEVIAALLLGACPTVAGAVAAVRLAGARISGGLRFDHGQVAPLLLLRGCRFEGPVVFDGAVTESIDLSGSRLTTLSAAGAQVRGTLDLSDTRITGTGAGESEGEEDARTVRADGIRVEGGLLAEKAKVEGSFSLINAQIDGRVNLIDAELVGRGAGGESLNAGGMRVGRSLMAQRLRTEGALRIPGAHIGSSLYLTGARLDGRGHSALHGDSLTVVSYSFFSPHETGAGKQPFTAIGTVRLPGANFGSGLTFSGAQLTPTPGGPALRANRMQVAGSLHLGKGFHTDGEIRLTGARVTGHLDLEGMDSPRALLTLYAASAAGGISDTAESWPGRLNLDGFAYGPFSRYADAADRLNVIRRQVRRSDPARTGGFRAQPYEQLAAYYRSLGNDGEARTVLLARQRAVRAELSFPRRLPGYLLDLLVGYGYRPLRAFGWAIGLLVASSVYFGRVHPQHVSADSAATFNPVLYAADHLIPVVRFGQSDAWQYHGVPAVVTVVLTVLGWTLGIAIAAAAARTFNRN</sequence>
<dbReference type="Proteomes" id="UP001500305">
    <property type="component" value="Unassembled WGS sequence"/>
</dbReference>
<gene>
    <name evidence="2" type="ORF">GCM10010430_26770</name>
</gene>
<keyword evidence="1" id="KW-0812">Transmembrane</keyword>
<reference evidence="2 3" key="1">
    <citation type="journal article" date="2019" name="Int. J. Syst. Evol. Microbiol.">
        <title>The Global Catalogue of Microorganisms (GCM) 10K type strain sequencing project: providing services to taxonomists for standard genome sequencing and annotation.</title>
        <authorList>
            <consortium name="The Broad Institute Genomics Platform"/>
            <consortium name="The Broad Institute Genome Sequencing Center for Infectious Disease"/>
            <person name="Wu L."/>
            <person name="Ma J."/>
        </authorList>
    </citation>
    <scope>NUCLEOTIDE SEQUENCE [LARGE SCALE GENOMIC DNA]</scope>
    <source>
        <strain evidence="2 3">JCM 7356</strain>
    </source>
</reference>
<name>A0ABN3DXL1_9ACTN</name>
<protein>
    <submittedName>
        <fullName evidence="2">Oxidoreductase</fullName>
    </submittedName>
</protein>
<evidence type="ECO:0000313" key="3">
    <source>
        <dbReference type="Proteomes" id="UP001500305"/>
    </source>
</evidence>
<organism evidence="2 3">
    <name type="scientific">Kitasatospora cystarginea</name>
    <dbReference type="NCBI Taxonomy" id="58350"/>
    <lineage>
        <taxon>Bacteria</taxon>
        <taxon>Bacillati</taxon>
        <taxon>Actinomycetota</taxon>
        <taxon>Actinomycetes</taxon>
        <taxon>Kitasatosporales</taxon>
        <taxon>Streptomycetaceae</taxon>
        <taxon>Kitasatospora</taxon>
    </lineage>
</organism>
<proteinExistence type="predicted"/>
<dbReference type="EMBL" id="BAAATR010000009">
    <property type="protein sequence ID" value="GAA2243678.1"/>
    <property type="molecule type" value="Genomic_DNA"/>
</dbReference>
<accession>A0ABN3DXL1</accession>
<keyword evidence="1" id="KW-1133">Transmembrane helix</keyword>
<dbReference type="RefSeq" id="WP_344636544.1">
    <property type="nucleotide sequence ID" value="NZ_BAAATR010000009.1"/>
</dbReference>
<evidence type="ECO:0000256" key="1">
    <source>
        <dbReference type="SAM" id="Phobius"/>
    </source>
</evidence>
<keyword evidence="1" id="KW-0472">Membrane</keyword>